<dbReference type="OrthoDB" id="408728at2759"/>
<dbReference type="PRINTS" id="PR00320">
    <property type="entry name" value="GPROTEINBRPT"/>
</dbReference>
<evidence type="ECO:0000256" key="2">
    <source>
        <dbReference type="ARBA" id="ARBA00022737"/>
    </source>
</evidence>
<organism evidence="4 5">
    <name type="scientific">Manihot esculenta</name>
    <name type="common">Cassava</name>
    <name type="synonym">Jatropha manihot</name>
    <dbReference type="NCBI Taxonomy" id="3983"/>
    <lineage>
        <taxon>Eukaryota</taxon>
        <taxon>Viridiplantae</taxon>
        <taxon>Streptophyta</taxon>
        <taxon>Embryophyta</taxon>
        <taxon>Tracheophyta</taxon>
        <taxon>Spermatophyta</taxon>
        <taxon>Magnoliopsida</taxon>
        <taxon>eudicotyledons</taxon>
        <taxon>Gunneridae</taxon>
        <taxon>Pentapetalae</taxon>
        <taxon>rosids</taxon>
        <taxon>fabids</taxon>
        <taxon>Malpighiales</taxon>
        <taxon>Euphorbiaceae</taxon>
        <taxon>Crotonoideae</taxon>
        <taxon>Manihoteae</taxon>
        <taxon>Manihot</taxon>
    </lineage>
</organism>
<keyword evidence="5" id="KW-1185">Reference proteome</keyword>
<gene>
    <name evidence="4" type="ORF">MANES_12G152300v8</name>
</gene>
<name>A0A2C9UWZ5_MANES</name>
<dbReference type="InterPro" id="IPR020472">
    <property type="entry name" value="WD40_PAC1"/>
</dbReference>
<sequence>MLNSFEGEDDLFFDSTDCLSLEESIVAKEGLACNNSEYEIWLKEPKSVEERRQRFLCGMGLAQLASKRDEIVSIDRIVNCSGAESSSSALCTYGEETNLVCSGGGRTSEANSMIDEMEQEQFDNKTNEAFENENSESPSSMLECEQSCEEECKNSDEGKLKMKSWWKFFVHKKKLIEDACVSKVSKLNSEATKTNRMKVKQNKKRCMEFTGVYKGQELQAHKGIIWTMKFSPDGQYLATGGEDGTVRIWRVTSMDASHKSFASEGNLKESKYNLDTKKMSHTSVIIPKKIFQIEESPVHEYHGHTSDVLDLAWSNSNCLLSSSEDKTVRLWQVGSDHCLNVFHHTNYVTCIQFNPVDENYFISGSIDGKVRIWGVSEKRVVDWVDARDVTSAICYRPDGKGFVVGSITGTCRFYGASGNDLQLEAEIHVQGRKKTSGNRVTGIQFSQESSQRVLISSEDSKLRIFDGVDIVHKYKGLSKSGSQMSATFTSSGRHIISVGEDCRVYVWNYDGFCTPLSKHVKSVRSCEHFFSEGVSVAVPWSGMRAESKGLGCGHHIQNMKQTEDGASWRRDSERFSLGNWFFMDGPCRGASATWPEERLPCWDVAIAEEECQHQHYEDFQQQQQMISTNGHLALSDSWGLVIVAAGCDGTIKTFHNYGLPVRL</sequence>
<reference evidence="5" key="1">
    <citation type="journal article" date="2016" name="Nat. Biotechnol.">
        <title>Sequencing wild and cultivated cassava and related species reveals extensive interspecific hybridization and genetic diversity.</title>
        <authorList>
            <person name="Bredeson J.V."/>
            <person name="Lyons J.B."/>
            <person name="Prochnik S.E."/>
            <person name="Wu G.A."/>
            <person name="Ha C.M."/>
            <person name="Edsinger-Gonzales E."/>
            <person name="Grimwood J."/>
            <person name="Schmutz J."/>
            <person name="Rabbi I.Y."/>
            <person name="Egesi C."/>
            <person name="Nauluvula P."/>
            <person name="Lebot V."/>
            <person name="Ndunguru J."/>
            <person name="Mkamilo G."/>
            <person name="Bart R.S."/>
            <person name="Setter T.L."/>
            <person name="Gleadow R.M."/>
            <person name="Kulakow P."/>
            <person name="Ferguson M.E."/>
            <person name="Rounsley S."/>
            <person name="Rokhsar D.S."/>
        </authorList>
    </citation>
    <scope>NUCLEOTIDE SEQUENCE [LARGE SCALE GENOMIC DNA]</scope>
    <source>
        <strain evidence="5">cv. AM560-2</strain>
    </source>
</reference>
<dbReference type="PANTHER" id="PTHR14221:SF31">
    <property type="entry name" value="TRANSDUCIN_WD40 REPEAT-LIKE SUPERFAMILY PROTEIN"/>
    <property type="match status" value="1"/>
</dbReference>
<dbReference type="Proteomes" id="UP000091857">
    <property type="component" value="Chromosome 12"/>
</dbReference>
<dbReference type="STRING" id="3983.A0A2C9UWZ5"/>
<dbReference type="Gramene" id="Manes.12G152300.1.v8.1">
    <property type="protein sequence ID" value="Manes.12G152300.1.v8.1.CDS"/>
    <property type="gene ID" value="Manes.12G152300.v8.1"/>
</dbReference>
<dbReference type="PROSITE" id="PS50294">
    <property type="entry name" value="WD_REPEATS_REGION"/>
    <property type="match status" value="3"/>
</dbReference>
<keyword evidence="2" id="KW-0677">Repeat</keyword>
<accession>A0A2C9UWZ5</accession>
<evidence type="ECO:0000256" key="3">
    <source>
        <dbReference type="PROSITE-ProRule" id="PRU00221"/>
    </source>
</evidence>
<feature type="repeat" description="WD" evidence="3">
    <location>
        <begin position="301"/>
        <end position="341"/>
    </location>
</feature>
<dbReference type="EMBL" id="CM004398">
    <property type="protein sequence ID" value="OAY36055.1"/>
    <property type="molecule type" value="Genomic_DNA"/>
</dbReference>
<dbReference type="InterPro" id="IPR040324">
    <property type="entry name" value="WDR44/Dgr2"/>
</dbReference>
<comment type="caution">
    <text evidence="4">The sequence shown here is derived from an EMBL/GenBank/DDBJ whole genome shotgun (WGS) entry which is preliminary data.</text>
</comment>
<dbReference type="SMART" id="SM00320">
    <property type="entry name" value="WD40"/>
    <property type="match status" value="7"/>
</dbReference>
<proteinExistence type="predicted"/>
<dbReference type="AlphaFoldDB" id="A0A2C9UWZ5"/>
<dbReference type="InterPro" id="IPR015943">
    <property type="entry name" value="WD40/YVTN_repeat-like_dom_sf"/>
</dbReference>
<feature type="repeat" description="WD" evidence="3">
    <location>
        <begin position="341"/>
        <end position="383"/>
    </location>
</feature>
<evidence type="ECO:0000313" key="4">
    <source>
        <dbReference type="EMBL" id="OAY36055.1"/>
    </source>
</evidence>
<feature type="repeat" description="WD" evidence="3">
    <location>
        <begin position="218"/>
        <end position="259"/>
    </location>
</feature>
<protein>
    <submittedName>
        <fullName evidence="4">Uncharacterized protein</fullName>
    </submittedName>
</protein>
<dbReference type="Pfam" id="PF00400">
    <property type="entry name" value="WD40"/>
    <property type="match status" value="4"/>
</dbReference>
<dbReference type="PANTHER" id="PTHR14221">
    <property type="entry name" value="WD REPEAT DOMAIN 44"/>
    <property type="match status" value="1"/>
</dbReference>
<evidence type="ECO:0000313" key="5">
    <source>
        <dbReference type="Proteomes" id="UP000091857"/>
    </source>
</evidence>
<dbReference type="InterPro" id="IPR001680">
    <property type="entry name" value="WD40_rpt"/>
</dbReference>
<dbReference type="OMA" id="TQKFQGQ"/>
<dbReference type="SUPFAM" id="SSF50978">
    <property type="entry name" value="WD40 repeat-like"/>
    <property type="match status" value="1"/>
</dbReference>
<evidence type="ECO:0000256" key="1">
    <source>
        <dbReference type="ARBA" id="ARBA00022574"/>
    </source>
</evidence>
<dbReference type="PROSITE" id="PS50082">
    <property type="entry name" value="WD_REPEATS_2"/>
    <property type="match status" value="3"/>
</dbReference>
<dbReference type="FunFam" id="2.130.10.10:FF:000849">
    <property type="entry name" value="WD repeat-containing protein 44"/>
    <property type="match status" value="1"/>
</dbReference>
<dbReference type="InterPro" id="IPR036322">
    <property type="entry name" value="WD40_repeat_dom_sf"/>
</dbReference>
<keyword evidence="1 3" id="KW-0853">WD repeat</keyword>
<dbReference type="Gene3D" id="2.130.10.10">
    <property type="entry name" value="YVTN repeat-like/Quinoprotein amine dehydrogenase"/>
    <property type="match status" value="1"/>
</dbReference>